<keyword evidence="2" id="KW-1185">Reference proteome</keyword>
<accession>M5EHH4</accession>
<dbReference type="EMBL" id="CAUM01000017">
    <property type="protein sequence ID" value="CCV03807.1"/>
    <property type="molecule type" value="Genomic_DNA"/>
</dbReference>
<comment type="caution">
    <text evidence="1">The sequence shown here is derived from an EMBL/GenBank/DDBJ whole genome shotgun (WGS) entry which is preliminary data.</text>
</comment>
<reference evidence="1 2" key="1">
    <citation type="submission" date="2013-02" db="EMBL/GenBank/DDBJ databases">
        <authorList>
            <person name="Genoscope - CEA"/>
        </authorList>
    </citation>
    <scope>NUCLEOTIDE SEQUENCE [LARGE SCALE GENOMIC DNA]</scope>
    <source>
        <strain evidence="1 2">STM 2683</strain>
    </source>
</reference>
<evidence type="ECO:0000313" key="1">
    <source>
        <dbReference type="EMBL" id="CCV03807.1"/>
    </source>
</evidence>
<gene>
    <name evidence="1" type="ORF">MESS2_1130052</name>
</gene>
<name>M5EHH4_9HYPH</name>
<proteinExistence type="predicted"/>
<protein>
    <submittedName>
        <fullName evidence="1">Uncharacterized protein</fullName>
    </submittedName>
</protein>
<sequence>MVEKGLLQDKLGTKCGIGFVRCHQRLAGGHKRTSIWIGRTRVANPLGNHRTFYTYKRFKQLSNFLNRLMI</sequence>
<dbReference type="AlphaFoldDB" id="M5EHH4"/>
<evidence type="ECO:0000313" key="2">
    <source>
        <dbReference type="Proteomes" id="UP000012062"/>
    </source>
</evidence>
<organism evidence="1 2">
    <name type="scientific">Mesorhizobium metallidurans STM 2683</name>
    <dbReference type="NCBI Taxonomy" id="1297569"/>
    <lineage>
        <taxon>Bacteria</taxon>
        <taxon>Pseudomonadati</taxon>
        <taxon>Pseudomonadota</taxon>
        <taxon>Alphaproteobacteria</taxon>
        <taxon>Hyphomicrobiales</taxon>
        <taxon>Phyllobacteriaceae</taxon>
        <taxon>Mesorhizobium</taxon>
    </lineage>
</organism>
<dbReference type="STRING" id="1297569.MESS2_1130052"/>
<dbReference type="Proteomes" id="UP000012062">
    <property type="component" value="Unassembled WGS sequence"/>
</dbReference>